<evidence type="ECO:0000313" key="2">
    <source>
        <dbReference type="WBParaSite" id="SRDH1_37130.1"/>
    </source>
</evidence>
<organism evidence="1 2">
    <name type="scientific">Schistosoma rodhaini</name>
    <dbReference type="NCBI Taxonomy" id="6188"/>
    <lineage>
        <taxon>Eukaryota</taxon>
        <taxon>Metazoa</taxon>
        <taxon>Spiralia</taxon>
        <taxon>Lophotrochozoa</taxon>
        <taxon>Platyhelminthes</taxon>
        <taxon>Trematoda</taxon>
        <taxon>Digenea</taxon>
        <taxon>Strigeidida</taxon>
        <taxon>Schistosomatoidea</taxon>
        <taxon>Schistosomatidae</taxon>
        <taxon>Schistosoma</taxon>
    </lineage>
</organism>
<protein>
    <submittedName>
        <fullName evidence="2">Uncharacterized protein</fullName>
    </submittedName>
</protein>
<accession>A0AA85F7X0</accession>
<dbReference type="WBParaSite" id="SRDH1_37130.1">
    <property type="protein sequence ID" value="SRDH1_37130.1"/>
    <property type="gene ID" value="SRDH1_37130"/>
</dbReference>
<reference evidence="2" key="2">
    <citation type="submission" date="2023-11" db="UniProtKB">
        <authorList>
            <consortium name="WormBaseParasite"/>
        </authorList>
    </citation>
    <scope>IDENTIFICATION</scope>
</reference>
<proteinExistence type="predicted"/>
<evidence type="ECO:0000313" key="1">
    <source>
        <dbReference type="Proteomes" id="UP000050792"/>
    </source>
</evidence>
<dbReference type="AlphaFoldDB" id="A0AA85F7X0"/>
<reference evidence="1" key="1">
    <citation type="submission" date="2022-06" db="EMBL/GenBank/DDBJ databases">
        <authorList>
            <person name="Berger JAMES D."/>
            <person name="Berger JAMES D."/>
        </authorList>
    </citation>
    <scope>NUCLEOTIDE SEQUENCE [LARGE SCALE GENOMIC DNA]</scope>
</reference>
<name>A0AA85F7X0_9TREM</name>
<dbReference type="Proteomes" id="UP000050792">
    <property type="component" value="Unassembled WGS sequence"/>
</dbReference>
<keyword evidence="1" id="KW-1185">Reference proteome</keyword>
<sequence length="107" mass="11756">MLGSITPHMSHEIPHQCCDKSIDISVCEAVAKPEFPGMTKGFFNLCVYPHTSIGTYNEGASSDKTVQIIKVTLFVTWLHADPTLFHGGGRIICALKEGTKHRSQKVN</sequence>